<dbReference type="SUPFAM" id="SSF52540">
    <property type="entry name" value="P-loop containing nucleoside triphosphate hydrolases"/>
    <property type="match status" value="1"/>
</dbReference>
<feature type="binding site" evidence="5">
    <location>
        <begin position="19"/>
        <end position="24"/>
    </location>
    <ligand>
        <name>ATP</name>
        <dbReference type="ChEBI" id="CHEBI:30616"/>
    </ligand>
</feature>
<protein>
    <recommendedName>
        <fullName evidence="5 6">Dephospho-CoA kinase</fullName>
        <ecNumber evidence="5 6">2.7.1.24</ecNumber>
    </recommendedName>
    <alternativeName>
        <fullName evidence="5">Dephosphocoenzyme A kinase</fullName>
    </alternativeName>
</protein>
<dbReference type="CDD" id="cd02022">
    <property type="entry name" value="DPCK"/>
    <property type="match status" value="1"/>
</dbReference>
<dbReference type="GO" id="GO:0004140">
    <property type="term" value="F:dephospho-CoA kinase activity"/>
    <property type="evidence" value="ECO:0007669"/>
    <property type="project" value="UniProtKB-EC"/>
</dbReference>
<keyword evidence="5 7" id="KW-0808">Transferase</keyword>
<evidence type="ECO:0000256" key="1">
    <source>
        <dbReference type="ARBA" id="ARBA00009018"/>
    </source>
</evidence>
<dbReference type="Pfam" id="PF01121">
    <property type="entry name" value="CoaE"/>
    <property type="match status" value="1"/>
</dbReference>
<dbReference type="RefSeq" id="WP_382235006.1">
    <property type="nucleotide sequence ID" value="NZ_JBHTCC010000002.1"/>
</dbReference>
<comment type="catalytic activity">
    <reaction evidence="5">
        <text>3'-dephospho-CoA + ATP = ADP + CoA + H(+)</text>
        <dbReference type="Rhea" id="RHEA:18245"/>
        <dbReference type="ChEBI" id="CHEBI:15378"/>
        <dbReference type="ChEBI" id="CHEBI:30616"/>
        <dbReference type="ChEBI" id="CHEBI:57287"/>
        <dbReference type="ChEBI" id="CHEBI:57328"/>
        <dbReference type="ChEBI" id="CHEBI:456216"/>
        <dbReference type="EC" id="2.7.1.24"/>
    </reaction>
</comment>
<accession>A0ABW2J882</accession>
<comment type="function">
    <text evidence="5">Catalyzes the phosphorylation of the 3'-hydroxyl group of dephosphocoenzyme A to form coenzyme A.</text>
</comment>
<comment type="subcellular location">
    <subcellularLocation>
        <location evidence="5">Cytoplasm</location>
    </subcellularLocation>
</comment>
<proteinExistence type="inferred from homology"/>
<reference evidence="8" key="1">
    <citation type="journal article" date="2019" name="Int. J. Syst. Evol. Microbiol.">
        <title>The Global Catalogue of Microorganisms (GCM) 10K type strain sequencing project: providing services to taxonomists for standard genome sequencing and annotation.</title>
        <authorList>
            <consortium name="The Broad Institute Genomics Platform"/>
            <consortium name="The Broad Institute Genome Sequencing Center for Infectious Disease"/>
            <person name="Wu L."/>
            <person name="Ma J."/>
        </authorList>
    </citation>
    <scope>NUCLEOTIDE SEQUENCE [LARGE SCALE GENOMIC DNA]</scope>
    <source>
        <strain evidence="8">CCUG 36956</strain>
    </source>
</reference>
<evidence type="ECO:0000256" key="3">
    <source>
        <dbReference type="ARBA" id="ARBA00022840"/>
    </source>
</evidence>
<dbReference type="NCBIfam" id="TIGR00152">
    <property type="entry name" value="dephospho-CoA kinase"/>
    <property type="match status" value="1"/>
</dbReference>
<dbReference type="EC" id="2.7.1.24" evidence="5 6"/>
<dbReference type="InterPro" id="IPR027417">
    <property type="entry name" value="P-loop_NTPase"/>
</dbReference>
<dbReference type="Gene3D" id="3.40.50.300">
    <property type="entry name" value="P-loop containing nucleotide triphosphate hydrolases"/>
    <property type="match status" value="1"/>
</dbReference>
<organism evidence="7 8">
    <name type="scientific">Herminiimonas aquatilis</name>
    <dbReference type="NCBI Taxonomy" id="345342"/>
    <lineage>
        <taxon>Bacteria</taxon>
        <taxon>Pseudomonadati</taxon>
        <taxon>Pseudomonadota</taxon>
        <taxon>Betaproteobacteria</taxon>
        <taxon>Burkholderiales</taxon>
        <taxon>Oxalobacteraceae</taxon>
        <taxon>Herminiimonas</taxon>
    </lineage>
</organism>
<sequence length="208" mass="21981">MTASAISHRFSVGLTGGIGSGKSTVADLFAAHGAAVIDTDLIAHQLTAAGGAAIAQIGLAFGADFIAPDGAMDRVKMREAVFADPRERKRLEAILHPLIRAQTEHAAAQAKGPYILVVIPLLVESGLWKQRLSRVLAIDCSEEMQIRRVMQRNNLTAAQVRAIIATQASRASRLAAADDVILNDGDATALGPQVKRLHDLYISLTSGA</sequence>
<keyword evidence="5 7" id="KW-0418">Kinase</keyword>
<keyword evidence="3 5" id="KW-0067">ATP-binding</keyword>
<evidence type="ECO:0000256" key="4">
    <source>
        <dbReference type="ARBA" id="ARBA00022993"/>
    </source>
</evidence>
<dbReference type="PANTHER" id="PTHR10695">
    <property type="entry name" value="DEPHOSPHO-COA KINASE-RELATED"/>
    <property type="match status" value="1"/>
</dbReference>
<keyword evidence="5" id="KW-0963">Cytoplasm</keyword>
<gene>
    <name evidence="5 7" type="primary">coaE</name>
    <name evidence="7" type="ORF">ACFQO0_12210</name>
</gene>
<dbReference type="Proteomes" id="UP001596379">
    <property type="component" value="Unassembled WGS sequence"/>
</dbReference>
<comment type="similarity">
    <text evidence="1 5">Belongs to the CoaE family.</text>
</comment>
<dbReference type="EMBL" id="JBHTCC010000002">
    <property type="protein sequence ID" value="MFC7299201.1"/>
    <property type="molecule type" value="Genomic_DNA"/>
</dbReference>
<evidence type="ECO:0000256" key="6">
    <source>
        <dbReference type="NCBIfam" id="TIGR00152"/>
    </source>
</evidence>
<keyword evidence="2 5" id="KW-0547">Nucleotide-binding</keyword>
<dbReference type="InterPro" id="IPR001977">
    <property type="entry name" value="Depp_CoAkinase"/>
</dbReference>
<keyword evidence="8" id="KW-1185">Reference proteome</keyword>
<evidence type="ECO:0000256" key="2">
    <source>
        <dbReference type="ARBA" id="ARBA00022741"/>
    </source>
</evidence>
<evidence type="ECO:0000313" key="7">
    <source>
        <dbReference type="EMBL" id="MFC7299201.1"/>
    </source>
</evidence>
<keyword evidence="4 5" id="KW-0173">Coenzyme A biosynthesis</keyword>
<dbReference type="PROSITE" id="PS51219">
    <property type="entry name" value="DPCK"/>
    <property type="match status" value="1"/>
</dbReference>
<comment type="pathway">
    <text evidence="5">Cofactor biosynthesis; coenzyme A biosynthesis; CoA from (R)-pantothenate: step 5/5.</text>
</comment>
<dbReference type="HAMAP" id="MF_00376">
    <property type="entry name" value="Dephospho_CoA_kinase"/>
    <property type="match status" value="1"/>
</dbReference>
<dbReference type="PANTHER" id="PTHR10695:SF46">
    <property type="entry name" value="BIFUNCTIONAL COENZYME A SYNTHASE-RELATED"/>
    <property type="match status" value="1"/>
</dbReference>
<name>A0ABW2J882_9BURK</name>
<comment type="caution">
    <text evidence="7">The sequence shown here is derived from an EMBL/GenBank/DDBJ whole genome shotgun (WGS) entry which is preliminary data.</text>
</comment>
<evidence type="ECO:0000313" key="8">
    <source>
        <dbReference type="Proteomes" id="UP001596379"/>
    </source>
</evidence>
<evidence type="ECO:0000256" key="5">
    <source>
        <dbReference type="HAMAP-Rule" id="MF_00376"/>
    </source>
</evidence>